<dbReference type="EMBL" id="DPVV01000580">
    <property type="protein sequence ID" value="HCL04234.1"/>
    <property type="molecule type" value="Genomic_DNA"/>
</dbReference>
<evidence type="ECO:0000313" key="1">
    <source>
        <dbReference type="EMBL" id="HCL04234.1"/>
    </source>
</evidence>
<proteinExistence type="predicted"/>
<feature type="non-terminal residue" evidence="1">
    <location>
        <position position="1"/>
    </location>
</feature>
<reference evidence="1 2" key="1">
    <citation type="journal article" date="2018" name="Nat. Biotechnol.">
        <title>A standardized bacterial taxonomy based on genome phylogeny substantially revises the tree of life.</title>
        <authorList>
            <person name="Parks D.H."/>
            <person name="Chuvochina M."/>
            <person name="Waite D.W."/>
            <person name="Rinke C."/>
            <person name="Skarshewski A."/>
            <person name="Chaumeil P.A."/>
            <person name="Hugenholtz P."/>
        </authorList>
    </citation>
    <scope>NUCLEOTIDE SEQUENCE [LARGE SCALE GENOMIC DNA]</scope>
    <source>
        <strain evidence="1">UBA11728</strain>
    </source>
</reference>
<evidence type="ECO:0008006" key="3">
    <source>
        <dbReference type="Google" id="ProtNLM"/>
    </source>
</evidence>
<accession>A0A3D2XBA9</accession>
<organism evidence="1 2">
    <name type="scientific">Lachnoclostridium phytofermentans</name>
    <dbReference type="NCBI Taxonomy" id="66219"/>
    <lineage>
        <taxon>Bacteria</taxon>
        <taxon>Bacillati</taxon>
        <taxon>Bacillota</taxon>
        <taxon>Clostridia</taxon>
        <taxon>Lachnospirales</taxon>
        <taxon>Lachnospiraceae</taxon>
    </lineage>
</organism>
<protein>
    <recommendedName>
        <fullName evidence="3">DUF4127 domain-containing protein</fullName>
    </recommendedName>
</protein>
<dbReference type="Pfam" id="PF13552">
    <property type="entry name" value="DUF4127"/>
    <property type="match status" value="1"/>
</dbReference>
<name>A0A3D2XBA9_9FIRM</name>
<comment type="caution">
    <text evidence="1">The sequence shown here is derived from an EMBL/GenBank/DDBJ whole genome shotgun (WGS) entry which is preliminary data.</text>
</comment>
<dbReference type="AlphaFoldDB" id="A0A3D2XBA9"/>
<sequence length="456" mass="51961">ADIAVLAMDTLLYGGLIPSRLHHFNKEEVMERLNLLREIKSQNNKLKIYAFQCIMRCPKYSSNDEEPDYYEYCGEQIHQLGNAIHKEKLGIPSESEEEVLSQTKKELLSQTKKEELLSQIKTEDLEDYENRREFNLSFNLEVLKLAKEGVLEFLIIPQDDSAPYGYTAMDQVSVRKEILESCLSDKVIVYPGADEVEMTLLSRAMNVVMEKRPKVYVKYASVHAPYLIPSYEDRTLGETVRYHIMAAGCIQVDSVAEADFVLALSAPRGKMLEAASQPASNTDYDVERNLTEFVYAIETFISEGKPVTIGDNAYANGSDLELIAILNQKELLLKVAGYAGWNTSSNTIGTALAEGVKYLYYGSNKKHMEFLLLRYLEDAGYCGFIRKEITEKELPALGMNYFDIKEQNGVVSELVKKYLQHFADTKLTSIAKHILIEDIKMPWRRMFETDITVSYR</sequence>
<gene>
    <name evidence="1" type="ORF">DHW61_17810</name>
</gene>
<dbReference type="Proteomes" id="UP000262969">
    <property type="component" value="Unassembled WGS sequence"/>
</dbReference>
<dbReference type="InterPro" id="IPR025394">
    <property type="entry name" value="DUF4127"/>
</dbReference>
<evidence type="ECO:0000313" key="2">
    <source>
        <dbReference type="Proteomes" id="UP000262969"/>
    </source>
</evidence>